<dbReference type="EMBL" id="CP060139">
    <property type="protein sequence ID" value="QNR23833.1"/>
    <property type="molecule type" value="Genomic_DNA"/>
</dbReference>
<protein>
    <submittedName>
        <fullName evidence="1">Uncharacterized protein</fullName>
    </submittedName>
</protein>
<keyword evidence="2" id="KW-1185">Reference proteome</keyword>
<accession>A0A7H0VDN5</accession>
<gene>
    <name evidence="1" type="ORF">H4K34_15865</name>
</gene>
<dbReference type="RefSeq" id="WP_210758368.1">
    <property type="nucleotide sequence ID" value="NZ_CP060139.1"/>
</dbReference>
<dbReference type="KEGG" id="chyd:H4K34_15865"/>
<evidence type="ECO:0000313" key="1">
    <source>
        <dbReference type="EMBL" id="QNR23833.1"/>
    </source>
</evidence>
<reference evidence="1 2" key="1">
    <citation type="submission" date="2020-08" db="EMBL/GenBank/DDBJ databases">
        <title>Croceimicrobium hydrocarbonivorans gen. nov., sp. nov., a novel marine bacterium isolated from a bacterial consortium that degrades polyethylene terephthalate.</title>
        <authorList>
            <person name="Liu R."/>
        </authorList>
    </citation>
    <scope>NUCLEOTIDE SEQUENCE [LARGE SCALE GENOMIC DNA]</scope>
    <source>
        <strain evidence="1 2">A20-9</strain>
    </source>
</reference>
<proteinExistence type="predicted"/>
<organism evidence="1 2">
    <name type="scientific">Croceimicrobium hydrocarbonivorans</name>
    <dbReference type="NCBI Taxonomy" id="2761580"/>
    <lineage>
        <taxon>Bacteria</taxon>
        <taxon>Pseudomonadati</taxon>
        <taxon>Bacteroidota</taxon>
        <taxon>Flavobacteriia</taxon>
        <taxon>Flavobacteriales</taxon>
        <taxon>Owenweeksiaceae</taxon>
        <taxon>Croceimicrobium</taxon>
    </lineage>
</organism>
<name>A0A7H0VDN5_9FLAO</name>
<dbReference type="Proteomes" id="UP000516305">
    <property type="component" value="Chromosome"/>
</dbReference>
<sequence length="140" mass="16135">MKFLTIILLLLTCKWVDIQPTDLEVKYVEGAMMGDFEKLEFTGICGGTEAIEAHFDQIQYCKKLDQLKLKGRITSNYGEAYPYMSFVTGKEHRNKIFRNSEILTSDSTGTFDLSIDYKKGDELFIYGVGTYILRTRIMEK</sequence>
<evidence type="ECO:0000313" key="2">
    <source>
        <dbReference type="Proteomes" id="UP000516305"/>
    </source>
</evidence>
<dbReference type="AlphaFoldDB" id="A0A7H0VDN5"/>